<organism evidence="1 2">
    <name type="scientific">Fragilariopsis cylindrus CCMP1102</name>
    <dbReference type="NCBI Taxonomy" id="635003"/>
    <lineage>
        <taxon>Eukaryota</taxon>
        <taxon>Sar</taxon>
        <taxon>Stramenopiles</taxon>
        <taxon>Ochrophyta</taxon>
        <taxon>Bacillariophyta</taxon>
        <taxon>Bacillariophyceae</taxon>
        <taxon>Bacillariophycidae</taxon>
        <taxon>Bacillariales</taxon>
        <taxon>Bacillariaceae</taxon>
        <taxon>Fragilariopsis</taxon>
    </lineage>
</organism>
<sequence>MINYAVINVDPDAAAGIGGAEFFGGGQEKDVFYDPVAEREAGNDIEVKATSYNRFLDAAVFDTIEVASLAGSLQRQINQVLYSDDKKLKWVVQKNEIDDTTQSLLDVTFGDSFNWKTPITLSKPSTDNNSKMSPMDELKIAKNFYEQIDLAIVSGKKISDDVFELSWELSLIWPTFWAPRVFLVGTSTCTLADSSALRSAIEEGTTTSKAVSVIKQVDSVFGIDTGNSLSFVSMLGSQIVPRFWDWYHIGMTPTAELLPRHTLAKKGGISVYQIPPRMVTAPTIIETGTRENRHAEMIPNHAFTCVIKTMGPNKKSYVPTTPVEVQIGRKNDAEDDRLLIKWAIPLATQFQALNDNLPLPGDNSEDDEESFPTCDYEWQSLRQVATIKYGGYAQDPEISDIRKRLYEQVLKDGWKPKLDQNGKPQFFFWQNNVKACYIDDGFGMSVYDWRPKFAKSNEVGIELVADT</sequence>
<evidence type="ECO:0000313" key="2">
    <source>
        <dbReference type="Proteomes" id="UP000095751"/>
    </source>
</evidence>
<dbReference type="KEGG" id="fcy:FRACYDRAFT_278343"/>
<dbReference type="EMBL" id="KV784403">
    <property type="protein sequence ID" value="OEU06692.1"/>
    <property type="molecule type" value="Genomic_DNA"/>
</dbReference>
<proteinExistence type="predicted"/>
<dbReference type="OrthoDB" id="197504at2759"/>
<dbReference type="InParanoid" id="A0A1E7ELA1"/>
<gene>
    <name evidence="1" type="ORF">FRACYDRAFT_278343</name>
</gene>
<evidence type="ECO:0000313" key="1">
    <source>
        <dbReference type="EMBL" id="OEU06692.1"/>
    </source>
</evidence>
<keyword evidence="2" id="KW-1185">Reference proteome</keyword>
<protein>
    <submittedName>
        <fullName evidence="1">Uncharacterized protein</fullName>
    </submittedName>
</protein>
<accession>A0A1E7ELA1</accession>
<reference evidence="1 2" key="1">
    <citation type="submission" date="2016-09" db="EMBL/GenBank/DDBJ databases">
        <title>Extensive genetic diversity and differential bi-allelic expression allows diatom success in the polar Southern Ocean.</title>
        <authorList>
            <consortium name="DOE Joint Genome Institute"/>
            <person name="Mock T."/>
            <person name="Otillar R.P."/>
            <person name="Strauss J."/>
            <person name="Dupont C."/>
            <person name="Frickenhaus S."/>
            <person name="Maumus F."/>
            <person name="Mcmullan M."/>
            <person name="Sanges R."/>
            <person name="Schmutz J."/>
            <person name="Toseland A."/>
            <person name="Valas R."/>
            <person name="Veluchamy A."/>
            <person name="Ward B.J."/>
            <person name="Allen A."/>
            <person name="Barry K."/>
            <person name="Falciatore A."/>
            <person name="Ferrante M."/>
            <person name="Fortunato A.E."/>
            <person name="Gloeckner G."/>
            <person name="Gruber A."/>
            <person name="Hipkin R."/>
            <person name="Janech M."/>
            <person name="Kroth P."/>
            <person name="Leese F."/>
            <person name="Lindquist E."/>
            <person name="Lyon B.R."/>
            <person name="Martin J."/>
            <person name="Mayer C."/>
            <person name="Parker M."/>
            <person name="Quesneville H."/>
            <person name="Raymond J."/>
            <person name="Uhlig C."/>
            <person name="Valentin K.U."/>
            <person name="Worden A.Z."/>
            <person name="Armbrust E.V."/>
            <person name="Bowler C."/>
            <person name="Green B."/>
            <person name="Moulton V."/>
            <person name="Van Oosterhout C."/>
            <person name="Grigoriev I."/>
        </authorList>
    </citation>
    <scope>NUCLEOTIDE SEQUENCE [LARGE SCALE GENOMIC DNA]</scope>
    <source>
        <strain evidence="1 2">CCMP1102</strain>
    </source>
</reference>
<dbReference type="Proteomes" id="UP000095751">
    <property type="component" value="Unassembled WGS sequence"/>
</dbReference>
<dbReference type="AlphaFoldDB" id="A0A1E7ELA1"/>
<name>A0A1E7ELA1_9STRA</name>